<dbReference type="KEGG" id="pez:HWQ56_04090"/>
<keyword evidence="7 15" id="KW-0269">Exonuclease</keyword>
<feature type="binding site" evidence="16">
    <location>
        <begin position="23"/>
        <end position="30"/>
    </location>
    <ligand>
        <name>ATP</name>
        <dbReference type="ChEBI" id="CHEBI:30616"/>
    </ligand>
</feature>
<comment type="domain">
    <text evidence="15">The N-terminal DNA-binding domain is a ssDNA-dependent ATPase and has ATP-dependent 3'-5' helicase function. This domain interacts with RecC.</text>
</comment>
<evidence type="ECO:0000256" key="10">
    <source>
        <dbReference type="ARBA" id="ARBA00023125"/>
    </source>
</evidence>
<dbReference type="InterPro" id="IPR014017">
    <property type="entry name" value="DNA_helicase_UvrD-like_C"/>
</dbReference>
<dbReference type="Pfam" id="PF00580">
    <property type="entry name" value="UvrD-helicase"/>
    <property type="match status" value="2"/>
</dbReference>
<dbReference type="EC" id="3.1.11.5" evidence="15"/>
<feature type="binding site" evidence="15">
    <location>
        <position position="1125"/>
    </location>
    <ligand>
        <name>Mg(2+)</name>
        <dbReference type="ChEBI" id="CHEBI:18420"/>
    </ligand>
</feature>
<gene>
    <name evidence="15 20" type="primary">recB</name>
    <name evidence="20" type="ORF">HWQ56_04090</name>
</gene>
<evidence type="ECO:0000256" key="13">
    <source>
        <dbReference type="ARBA" id="ARBA00034617"/>
    </source>
</evidence>
<dbReference type="CDD" id="cd22352">
    <property type="entry name" value="RecB_C-like"/>
    <property type="match status" value="1"/>
</dbReference>
<comment type="catalytic activity">
    <reaction evidence="14 15">
        <text>ATP + H2O = ADP + phosphate + H(+)</text>
        <dbReference type="Rhea" id="RHEA:13065"/>
        <dbReference type="ChEBI" id="CHEBI:15377"/>
        <dbReference type="ChEBI" id="CHEBI:15378"/>
        <dbReference type="ChEBI" id="CHEBI:30616"/>
        <dbReference type="ChEBI" id="CHEBI:43474"/>
        <dbReference type="ChEBI" id="CHEBI:456216"/>
        <dbReference type="EC" id="5.6.2.4"/>
    </reaction>
</comment>
<evidence type="ECO:0000256" key="3">
    <source>
        <dbReference type="ARBA" id="ARBA00022741"/>
    </source>
</evidence>
<keyword evidence="12 15" id="KW-0413">Isomerase</keyword>
<dbReference type="SUPFAM" id="SSF52980">
    <property type="entry name" value="Restriction endonuclease-like"/>
    <property type="match status" value="1"/>
</dbReference>
<feature type="binding site" evidence="15">
    <location>
        <position position="993"/>
    </location>
    <ligand>
        <name>Mg(2+)</name>
        <dbReference type="ChEBI" id="CHEBI:18420"/>
    </ligand>
</feature>
<evidence type="ECO:0000256" key="9">
    <source>
        <dbReference type="ARBA" id="ARBA00022842"/>
    </source>
</evidence>
<name>A0A7D5D5M0_9PSED</name>
<dbReference type="EC" id="5.6.2.4" evidence="15"/>
<keyword evidence="6 15" id="KW-0347">Helicase</keyword>
<feature type="region of interest" description="Nuclease activity, interacts with RecD and RecA" evidence="15">
    <location>
        <begin position="927"/>
        <end position="1234"/>
    </location>
</feature>
<dbReference type="AlphaFoldDB" id="A0A7D5D5M0"/>
<comment type="domain">
    <text evidence="15">The C-terminal domain has nuclease activity and interacts with RecD. It interacts with RecA, facilitating its loading onto ssDNA.</text>
</comment>
<sequence>MNDDRKMPLALAFPLRGSQLIEASAGTGKTFTISALYLRLVLGHGGESAGFGRELLPPQILVVTFTDAATKELRDRIRTRLAQAARFFRDEMPSPDGLIGQLRGEFPEEHWGACANRLDIAAQWMDEAAVSTIHSWCQRMLREHAFDSGSLFTQTLETDHSDLLGEVVRDYWRRFCYVMEGETLAWVRSHWGSPASLLPRVRALFGTPRRGDDQQEPADLIAAALTERKQVLQRLKAPWAQWAQELRAICLEAVAAKAVDGRKMQARYFEPWFDKLAAWASDESLVELDIGTGFTRLTPDGMAEAWKGDPPRHPALEAMVGLAHALGSLPTPDAAVLEHAARWVGARFEEEKRRRAEMGFDDMLLRLDAALQGPGGERLAGLIREQFPVALIDEFQDTDPVQYRIFESIYHIEANQPDSGLFLIGDPKQAIYAFRGADIFTYLRARQATTGRLHTLGTNFRSSHAMVEAVNHVFKVGEQRELGRGAFLFRQGDDNPVPFLPVLAQGRKESLSVDGQVPAALNLWQLQTEAPVSGAVYRQQLAAVCASVIVDLLNGGQQGRAGFTQAGELMRPVMPADIAILVRDGKEAQAVRGELAARGVRSVYLSDKDSVFAAQEAHDLLSWLKACAEPDAERPLRGALATTTLNLPLAGLAQLNQDELAWEQRVMQFRTYRLLWRTQGVLPMLRRLLHDFRLPQTLMQRSDGERVLTNLLHLSELLQQAAGELDGEQALIRHLSEHLATSGQAGEEQILRLESDEQLVKVVTIHKSKGLEYPLVFLPFICSAKPVDGKRLPLSFHDDQGNVHMTLSPTAEQVAQADDERLAEDLRLLYVALTRAQHACWLGVADLKRGNTKESVLHRSALGYLLGGGQPLGESQALAIWLRDLQAGCSAISAQPMPEADTRHYVAPRNEASLLAAKVPKRRAAENWWIASYSALRISDTVTPGTEQAPDSPQAQKLFDDERLDPAAPREAQATSGDIHRFPRGPNPGTFLHGLLEWAGREGFGTVGAQPQLLVDTVARRCNLRGWKGWIPTLDTWLRHLLQVPLQLAEDIAPVRLADLQQYQIEMEFWFASHRVDVTQLDHLVREHTHAGAARAPAEGAMLNGMFKGFIDLTFEHQGRYYVTDYKSNWLGPDESAYTQAAMAQAILDHRYDLQYVLYLLALHRQLKARLPEYDYDQHVGGAVFIFLRGVHAPSQGLVFARPPRALIERLDELFRGIVRQPEPMGDLFEGEPA</sequence>
<evidence type="ECO:0000256" key="6">
    <source>
        <dbReference type="ARBA" id="ARBA00022806"/>
    </source>
</evidence>
<dbReference type="GO" id="GO:0043138">
    <property type="term" value="F:3'-5' DNA helicase activity"/>
    <property type="evidence" value="ECO:0007669"/>
    <property type="project" value="UniProtKB-UniRule"/>
</dbReference>
<feature type="binding site" evidence="15">
    <location>
        <position position="1112"/>
    </location>
    <ligand>
        <name>Mg(2+)</name>
        <dbReference type="ChEBI" id="CHEBI:18420"/>
    </ligand>
</feature>
<dbReference type="InterPro" id="IPR027417">
    <property type="entry name" value="P-loop_NTPase"/>
</dbReference>
<dbReference type="GO" id="GO:0009338">
    <property type="term" value="C:exodeoxyribonuclease V complex"/>
    <property type="evidence" value="ECO:0007669"/>
    <property type="project" value="TreeGrafter"/>
</dbReference>
<dbReference type="NCBIfam" id="TIGR00609">
    <property type="entry name" value="recB"/>
    <property type="match status" value="1"/>
</dbReference>
<evidence type="ECO:0000259" key="19">
    <source>
        <dbReference type="PROSITE" id="PS51217"/>
    </source>
</evidence>
<comment type="cofactor">
    <cofactor evidence="15">
        <name>Mg(2+)</name>
        <dbReference type="ChEBI" id="CHEBI:18420"/>
    </cofactor>
    <text evidence="15">Binds 1 Mg(2+) ion per subunit.</text>
</comment>
<protein>
    <recommendedName>
        <fullName evidence="15">RecBCD enzyme subunit RecB</fullName>
        <ecNumber evidence="15">3.1.11.5</ecNumber>
        <ecNumber evidence="15">5.6.2.4</ecNumber>
    </recommendedName>
    <alternativeName>
        <fullName evidence="15">DNA 3'-5' helicase subunit RecB</fullName>
    </alternativeName>
    <alternativeName>
        <fullName evidence="15">Exonuclease V subunit RecB</fullName>
        <shortName evidence="15">ExoV subunit RecB</shortName>
    </alternativeName>
    <alternativeName>
        <fullName evidence="15">Helicase/nuclease RecBCD subunit RecB</fullName>
    </alternativeName>
</protein>
<dbReference type="Gene3D" id="3.40.50.300">
    <property type="entry name" value="P-loop containing nucleotide triphosphate hydrolases"/>
    <property type="match status" value="2"/>
</dbReference>
<keyword evidence="10 15" id="KW-0238">DNA-binding</keyword>
<dbReference type="GO" id="GO:0005829">
    <property type="term" value="C:cytosol"/>
    <property type="evidence" value="ECO:0007669"/>
    <property type="project" value="TreeGrafter"/>
</dbReference>
<evidence type="ECO:0000313" key="20">
    <source>
        <dbReference type="EMBL" id="QKZ03015.1"/>
    </source>
</evidence>
<evidence type="ECO:0000256" key="15">
    <source>
        <dbReference type="HAMAP-Rule" id="MF_01485"/>
    </source>
</evidence>
<evidence type="ECO:0000256" key="11">
    <source>
        <dbReference type="ARBA" id="ARBA00023204"/>
    </source>
</evidence>
<dbReference type="PROSITE" id="PS51217">
    <property type="entry name" value="UVRD_HELICASE_CTER"/>
    <property type="match status" value="1"/>
</dbReference>
<dbReference type="SUPFAM" id="SSF52540">
    <property type="entry name" value="P-loop containing nucleoside triphosphate hydrolases"/>
    <property type="match status" value="1"/>
</dbReference>
<comment type="subunit">
    <text evidence="15">Heterotrimer of RecB, RecC and RecD. All subunits contribute to DNA-binding. Interacts with RecA.</text>
</comment>
<dbReference type="InterPro" id="IPR011604">
    <property type="entry name" value="PDDEXK-like_dom_sf"/>
</dbReference>
<comment type="catalytic activity">
    <reaction evidence="15">
        <text>Exonucleolytic cleavage (in the presence of ATP) in either 5'- to 3'- or 3'- to 5'-direction to yield 5'-phosphooligonucleotides.</text>
        <dbReference type="EC" id="3.1.11.5"/>
    </reaction>
</comment>
<dbReference type="Gene3D" id="3.90.320.10">
    <property type="match status" value="1"/>
</dbReference>
<evidence type="ECO:0000256" key="17">
    <source>
        <dbReference type="SAM" id="MobiDB-lite"/>
    </source>
</evidence>
<dbReference type="GO" id="GO:0000287">
    <property type="term" value="F:magnesium ion binding"/>
    <property type="evidence" value="ECO:0007669"/>
    <property type="project" value="UniProtKB-UniRule"/>
</dbReference>
<dbReference type="PANTHER" id="PTHR11070">
    <property type="entry name" value="UVRD / RECB / PCRA DNA HELICASE FAMILY MEMBER"/>
    <property type="match status" value="1"/>
</dbReference>
<comment type="miscellaneous">
    <text evidence="15">In the RecBCD complex, RecB has a slow 3'-5' helicase, an exonuclease activity and loads RecA onto ssDNA, RecD has a fast 5'-3' helicase activity, while RecC stimulates the ATPase and processivity of the RecB helicase and contributes to recognition of the Chi site.</text>
</comment>
<evidence type="ECO:0000256" key="7">
    <source>
        <dbReference type="ARBA" id="ARBA00022839"/>
    </source>
</evidence>
<evidence type="ECO:0000256" key="16">
    <source>
        <dbReference type="PROSITE-ProRule" id="PRU00560"/>
    </source>
</evidence>
<dbReference type="Gene3D" id="1.10.3170.10">
    <property type="entry name" value="Recbcd, chain B, domain 2"/>
    <property type="match status" value="1"/>
</dbReference>
<keyword evidence="1 15" id="KW-0540">Nuclease</keyword>
<keyword evidence="2 15" id="KW-0479">Metal-binding</keyword>
<proteinExistence type="inferred from homology"/>
<organism evidence="20 21">
    <name type="scientific">Pseudomonas eucalypticola</name>
    <dbReference type="NCBI Taxonomy" id="2599595"/>
    <lineage>
        <taxon>Bacteria</taxon>
        <taxon>Pseudomonadati</taxon>
        <taxon>Pseudomonadota</taxon>
        <taxon>Gammaproteobacteria</taxon>
        <taxon>Pseudomonadales</taxon>
        <taxon>Pseudomonadaceae</taxon>
        <taxon>Pseudomonas</taxon>
    </lineage>
</organism>
<dbReference type="Pfam" id="PF12705">
    <property type="entry name" value="PDDEXK_1"/>
    <property type="match status" value="1"/>
</dbReference>
<keyword evidence="3 15" id="KW-0547">Nucleotide-binding</keyword>
<feature type="active site" description="For nuclease activity" evidence="15">
    <location>
        <position position="1125"/>
    </location>
</feature>
<evidence type="ECO:0000256" key="12">
    <source>
        <dbReference type="ARBA" id="ARBA00023235"/>
    </source>
</evidence>
<feature type="region of interest" description="DNA-binding and helicase activity, interacts with RecC" evidence="15">
    <location>
        <begin position="1"/>
        <end position="886"/>
    </location>
</feature>
<dbReference type="EMBL" id="CP056030">
    <property type="protein sequence ID" value="QKZ03015.1"/>
    <property type="molecule type" value="Genomic_DNA"/>
</dbReference>
<dbReference type="InterPro" id="IPR014016">
    <property type="entry name" value="UvrD-like_ATP-bd"/>
</dbReference>
<comment type="function">
    <text evidence="15">A helicase/nuclease that prepares dsDNA breaks (DSB) for recombinational DNA repair. Binds to DSBs and unwinds DNA via a highly rapid and processive ATP-dependent bidirectional helicase activity. Unwinds dsDNA until it encounters a Chi (crossover hotspot instigator) sequence from the 3' direction. Cuts ssDNA a few nucleotides 3' to the Chi site. The properties and activities of the enzyme are changed at Chi. The Chi-altered holoenzyme produces a long 3'-ssDNA overhang and facilitates RecA-binding to the ssDNA for homologous DNA recombination and repair. Holoenzyme degrades any linearized DNA that is unable to undergo homologous recombination. In the holoenzyme this subunit contributes ATPase, 3'-5' helicase, exonuclease activity and loads RecA onto ssDNA.</text>
</comment>
<evidence type="ECO:0000256" key="1">
    <source>
        <dbReference type="ARBA" id="ARBA00022722"/>
    </source>
</evidence>
<feature type="domain" description="UvrD-like helicase C-terminal" evidence="19">
    <location>
        <begin position="500"/>
        <end position="770"/>
    </location>
</feature>
<evidence type="ECO:0000256" key="8">
    <source>
        <dbReference type="ARBA" id="ARBA00022840"/>
    </source>
</evidence>
<feature type="region of interest" description="Disordered" evidence="17">
    <location>
        <begin position="966"/>
        <end position="986"/>
    </location>
</feature>
<evidence type="ECO:0000313" key="21">
    <source>
        <dbReference type="Proteomes" id="UP000509568"/>
    </source>
</evidence>
<dbReference type="InterPro" id="IPR004586">
    <property type="entry name" value="RecB"/>
</dbReference>
<dbReference type="GO" id="GO:0003677">
    <property type="term" value="F:DNA binding"/>
    <property type="evidence" value="ECO:0007669"/>
    <property type="project" value="UniProtKB-UniRule"/>
</dbReference>
<keyword evidence="5 15" id="KW-0378">Hydrolase</keyword>
<accession>A0A7D5D5M0</accession>
<dbReference type="RefSeq" id="WP_176569846.1">
    <property type="nucleotide sequence ID" value="NZ_CP056030.1"/>
</dbReference>
<keyword evidence="4 15" id="KW-0227">DNA damage</keyword>
<reference evidence="20 21" key="1">
    <citation type="submission" date="2020-06" db="EMBL/GenBank/DDBJ databases">
        <title>Pseudomonas eucalypticola sp. nov., an endophyte of Eucalyptus dunnii leaves with biocontrol ability of eucalyptus leaf blight.</title>
        <authorList>
            <person name="Liu Y."/>
            <person name="Song Z."/>
            <person name="Zeng H."/>
            <person name="Lu M."/>
            <person name="Wang X."/>
            <person name="Lian X."/>
            <person name="Zhang Q."/>
        </authorList>
    </citation>
    <scope>NUCLEOTIDE SEQUENCE [LARGE SCALE GENOMIC DNA]</scope>
    <source>
        <strain evidence="20 21">NP-1</strain>
    </source>
</reference>
<dbReference type="GO" id="GO:0008854">
    <property type="term" value="F:exodeoxyribonuclease V activity"/>
    <property type="evidence" value="ECO:0007669"/>
    <property type="project" value="UniProtKB-EC"/>
</dbReference>
<dbReference type="InterPro" id="IPR038726">
    <property type="entry name" value="PDDEXK_AddAB-type"/>
</dbReference>
<evidence type="ECO:0000256" key="14">
    <source>
        <dbReference type="ARBA" id="ARBA00048988"/>
    </source>
</evidence>
<dbReference type="GO" id="GO:0000724">
    <property type="term" value="P:double-strand break repair via homologous recombination"/>
    <property type="evidence" value="ECO:0007669"/>
    <property type="project" value="UniProtKB-UniRule"/>
</dbReference>
<feature type="domain" description="UvrD-like helicase ATP-binding" evidence="18">
    <location>
        <begin position="2"/>
        <end position="463"/>
    </location>
</feature>
<keyword evidence="8 15" id="KW-0067">ATP-binding</keyword>
<dbReference type="GO" id="GO:0005524">
    <property type="term" value="F:ATP binding"/>
    <property type="evidence" value="ECO:0007669"/>
    <property type="project" value="UniProtKB-UniRule"/>
</dbReference>
<evidence type="ECO:0000256" key="5">
    <source>
        <dbReference type="ARBA" id="ARBA00022801"/>
    </source>
</evidence>
<keyword evidence="9 15" id="KW-0460">Magnesium</keyword>
<evidence type="ECO:0000256" key="4">
    <source>
        <dbReference type="ARBA" id="ARBA00022763"/>
    </source>
</evidence>
<dbReference type="HAMAP" id="MF_01485">
    <property type="entry name" value="RecB"/>
    <property type="match status" value="1"/>
</dbReference>
<dbReference type="PROSITE" id="PS51198">
    <property type="entry name" value="UVRD_HELICASE_ATP_BIND"/>
    <property type="match status" value="1"/>
</dbReference>
<dbReference type="Proteomes" id="UP000509568">
    <property type="component" value="Chromosome"/>
</dbReference>
<evidence type="ECO:0000259" key="18">
    <source>
        <dbReference type="PROSITE" id="PS51198"/>
    </source>
</evidence>
<comment type="catalytic activity">
    <reaction evidence="13 15">
        <text>Couples ATP hydrolysis with the unwinding of duplex DNA by translocating in the 3'-5' direction.</text>
        <dbReference type="EC" id="5.6.2.4"/>
    </reaction>
</comment>
<keyword evidence="21" id="KW-1185">Reference proteome</keyword>
<dbReference type="Pfam" id="PF13361">
    <property type="entry name" value="UvrD_C"/>
    <property type="match status" value="1"/>
</dbReference>
<dbReference type="Gene3D" id="1.10.486.10">
    <property type="entry name" value="PCRA, domain 4"/>
    <property type="match status" value="1"/>
</dbReference>
<dbReference type="InterPro" id="IPR000212">
    <property type="entry name" value="DNA_helicase_UvrD/REP"/>
</dbReference>
<keyword evidence="11 15" id="KW-0234">DNA repair</keyword>
<comment type="similarity">
    <text evidence="15">Belongs to the helicase family. UvrD subfamily.</text>
</comment>
<dbReference type="InterPro" id="IPR011335">
    <property type="entry name" value="Restrct_endonuc-II-like"/>
</dbReference>
<evidence type="ECO:0000256" key="2">
    <source>
        <dbReference type="ARBA" id="ARBA00022723"/>
    </source>
</evidence>
<dbReference type="PANTHER" id="PTHR11070:SF23">
    <property type="entry name" value="RECBCD ENZYME SUBUNIT RECB"/>
    <property type="match status" value="1"/>
</dbReference>